<dbReference type="Proteomes" id="UP000824151">
    <property type="component" value="Unassembled WGS sequence"/>
</dbReference>
<dbReference type="AlphaFoldDB" id="A0A9D1S1H9"/>
<accession>A0A9D1S1H9</accession>
<reference evidence="2" key="1">
    <citation type="journal article" date="2021" name="PeerJ">
        <title>Extensive microbial diversity within the chicken gut microbiome revealed by metagenomics and culture.</title>
        <authorList>
            <person name="Gilroy R."/>
            <person name="Ravi A."/>
            <person name="Getino M."/>
            <person name="Pursley I."/>
            <person name="Horton D.L."/>
            <person name="Alikhan N.F."/>
            <person name="Baker D."/>
            <person name="Gharbi K."/>
            <person name="Hall N."/>
            <person name="Watson M."/>
            <person name="Adriaenssens E.M."/>
            <person name="Foster-Nyarko E."/>
            <person name="Jarju S."/>
            <person name="Secka A."/>
            <person name="Antonio M."/>
            <person name="Oren A."/>
            <person name="Chaudhuri R.R."/>
            <person name="La Ragione R."/>
            <person name="Hildebrand F."/>
            <person name="Pallen M.J."/>
        </authorList>
    </citation>
    <scope>NUCLEOTIDE SEQUENCE</scope>
    <source>
        <strain evidence="2">ChiHejej3B27-3195</strain>
    </source>
</reference>
<comment type="caution">
    <text evidence="2">The sequence shown here is derived from an EMBL/GenBank/DDBJ whole genome shotgun (WGS) entry which is preliminary data.</text>
</comment>
<evidence type="ECO:0000313" key="2">
    <source>
        <dbReference type="EMBL" id="HIW99409.1"/>
    </source>
</evidence>
<dbReference type="GO" id="GO:0016787">
    <property type="term" value="F:hydrolase activity"/>
    <property type="evidence" value="ECO:0007669"/>
    <property type="project" value="UniProtKB-KW"/>
</dbReference>
<dbReference type="InterPro" id="IPR029058">
    <property type="entry name" value="AB_hydrolase_fold"/>
</dbReference>
<dbReference type="EMBL" id="DXGD01000168">
    <property type="protein sequence ID" value="HIW99409.1"/>
    <property type="molecule type" value="Genomic_DNA"/>
</dbReference>
<evidence type="ECO:0000313" key="3">
    <source>
        <dbReference type="Proteomes" id="UP000824151"/>
    </source>
</evidence>
<dbReference type="Gene3D" id="3.40.50.1820">
    <property type="entry name" value="alpha/beta hydrolase"/>
    <property type="match status" value="1"/>
</dbReference>
<reference evidence="2" key="2">
    <citation type="submission" date="2021-04" db="EMBL/GenBank/DDBJ databases">
        <authorList>
            <person name="Gilroy R."/>
        </authorList>
    </citation>
    <scope>NUCLEOTIDE SEQUENCE</scope>
    <source>
        <strain evidence="2">ChiHejej3B27-3195</strain>
    </source>
</reference>
<protein>
    <submittedName>
        <fullName evidence="2">Alpha/beta hydrolase</fullName>
    </submittedName>
</protein>
<organism evidence="2 3">
    <name type="scientific">Candidatus Nesterenkonia stercoripullorum</name>
    <dbReference type="NCBI Taxonomy" id="2838701"/>
    <lineage>
        <taxon>Bacteria</taxon>
        <taxon>Bacillati</taxon>
        <taxon>Actinomycetota</taxon>
        <taxon>Actinomycetes</taxon>
        <taxon>Micrococcales</taxon>
        <taxon>Micrococcaceae</taxon>
        <taxon>Nesterenkonia</taxon>
    </lineage>
</organism>
<dbReference type="InterPro" id="IPR000073">
    <property type="entry name" value="AB_hydrolase_1"/>
</dbReference>
<gene>
    <name evidence="2" type="ORF">H9871_04630</name>
</gene>
<dbReference type="InterPro" id="IPR050266">
    <property type="entry name" value="AB_hydrolase_sf"/>
</dbReference>
<evidence type="ECO:0000259" key="1">
    <source>
        <dbReference type="Pfam" id="PF12697"/>
    </source>
</evidence>
<dbReference type="SUPFAM" id="SSF53474">
    <property type="entry name" value="alpha/beta-Hydrolases"/>
    <property type="match status" value="1"/>
</dbReference>
<name>A0A9D1S1H9_9MICC</name>
<feature type="domain" description="AB hydrolase-1" evidence="1">
    <location>
        <begin position="9"/>
        <end position="234"/>
    </location>
</feature>
<dbReference type="PANTHER" id="PTHR43798">
    <property type="entry name" value="MONOACYLGLYCEROL LIPASE"/>
    <property type="match status" value="1"/>
</dbReference>
<proteinExistence type="predicted"/>
<keyword evidence="2" id="KW-0378">Hydrolase</keyword>
<dbReference type="Pfam" id="PF12697">
    <property type="entry name" value="Abhydrolase_6"/>
    <property type="match status" value="1"/>
</dbReference>
<sequence length="252" mass="26880">MAPPTSTTVLLHGVGLDATMWEPVQAELAGPTLALELPGHGSRPALRAEQSLSSLAEDVLRRMPEEPVHLVGFSLGALIAQHIARYASHRVKTLTSVSSVCQRTPEEAAAVEQRLQTAQQEFEAGARAAIARWFPAGTEVPFEVVDQVKSVLLANDRQSYRHAYAVFARGDRDIGDELSAISCPSLAITGELDPGSTPEMSRRLAEAIPECRLTVVPQARHMLPIENAPAVAAAVRDLAQASPDAGEGENGD</sequence>